<keyword evidence="1" id="KW-1133">Transmembrane helix</keyword>
<sequence>MQSALGVYSGTHSATLVFNDPPSNDISSLSTTINETLARESNNKTVIFLFSLAAFTSGLFLMVW</sequence>
<dbReference type="AlphaFoldDB" id="A0A5N7BUE7"/>
<dbReference type="Proteomes" id="UP000326877">
    <property type="component" value="Unassembled WGS sequence"/>
</dbReference>
<proteinExistence type="predicted"/>
<evidence type="ECO:0000256" key="1">
    <source>
        <dbReference type="SAM" id="Phobius"/>
    </source>
</evidence>
<feature type="transmembrane region" description="Helical" evidence="1">
    <location>
        <begin position="45"/>
        <end position="63"/>
    </location>
</feature>
<dbReference type="EMBL" id="ML735335">
    <property type="protein sequence ID" value="KAE8385454.1"/>
    <property type="molecule type" value="Genomic_DNA"/>
</dbReference>
<protein>
    <submittedName>
        <fullName evidence="2">Uncharacterized protein</fullName>
    </submittedName>
</protein>
<organism evidence="2">
    <name type="scientific">Petromyces alliaceus</name>
    <name type="common">Aspergillus alliaceus</name>
    <dbReference type="NCBI Taxonomy" id="209559"/>
    <lineage>
        <taxon>Eukaryota</taxon>
        <taxon>Fungi</taxon>
        <taxon>Dikarya</taxon>
        <taxon>Ascomycota</taxon>
        <taxon>Pezizomycotina</taxon>
        <taxon>Eurotiomycetes</taxon>
        <taxon>Eurotiomycetidae</taxon>
        <taxon>Eurotiales</taxon>
        <taxon>Aspergillaceae</taxon>
        <taxon>Aspergillus</taxon>
        <taxon>Aspergillus subgen. Circumdati</taxon>
    </lineage>
</organism>
<accession>A0A5N7BUE7</accession>
<reference evidence="2" key="1">
    <citation type="submission" date="2019-04" db="EMBL/GenBank/DDBJ databases">
        <title>Friends and foes A comparative genomics studyof 23 Aspergillus species from section Flavi.</title>
        <authorList>
            <consortium name="DOE Joint Genome Institute"/>
            <person name="Kjaerbolling I."/>
            <person name="Vesth T."/>
            <person name="Frisvad J.C."/>
            <person name="Nybo J.L."/>
            <person name="Theobald S."/>
            <person name="Kildgaard S."/>
            <person name="Isbrandt T."/>
            <person name="Kuo A."/>
            <person name="Sato A."/>
            <person name="Lyhne E.K."/>
            <person name="Kogle M.E."/>
            <person name="Wiebenga A."/>
            <person name="Kun R.S."/>
            <person name="Lubbers R.J."/>
            <person name="Makela M.R."/>
            <person name="Barry K."/>
            <person name="Chovatia M."/>
            <person name="Clum A."/>
            <person name="Daum C."/>
            <person name="Haridas S."/>
            <person name="He G."/>
            <person name="LaButti K."/>
            <person name="Lipzen A."/>
            <person name="Mondo S."/>
            <person name="Riley R."/>
            <person name="Salamov A."/>
            <person name="Simmons B.A."/>
            <person name="Magnuson J.K."/>
            <person name="Henrissat B."/>
            <person name="Mortensen U.H."/>
            <person name="Larsen T.O."/>
            <person name="Devries R.P."/>
            <person name="Grigoriev I.V."/>
            <person name="Machida M."/>
            <person name="Baker S.E."/>
            <person name="Andersen M.R."/>
        </authorList>
    </citation>
    <scope>NUCLEOTIDE SEQUENCE [LARGE SCALE GENOMIC DNA]</scope>
    <source>
        <strain evidence="2">IBT 14317</strain>
    </source>
</reference>
<keyword evidence="1" id="KW-0812">Transmembrane</keyword>
<name>A0A5N7BUE7_PETAA</name>
<keyword evidence="1" id="KW-0472">Membrane</keyword>
<evidence type="ECO:0000313" key="2">
    <source>
        <dbReference type="EMBL" id="KAE8385454.1"/>
    </source>
</evidence>
<gene>
    <name evidence="2" type="ORF">BDV23DRAFT_164918</name>
</gene>